<sequence>MKMKDIKLIALDMDGTLLDEHHKVSRENDHAIKEAEKQGVTVVLSTGRSIRRVRDYVVSLQLSSYLVTINGSEIWGPSGELVERNPLMTPYLQWMLDLSKTHKAKYWAVSTTDNWYNEVPEDVAAHEWLKFGFDIKDDAVRDTILGELRKNNNLEISNSSLTNIEVNALGVNKAKGLRRVCELLGVSMENVMAVGDSLNDISMIKESGLGVAMGNAQPVVKEAADWITGSNTGSGVAQAIRKWVL</sequence>
<dbReference type="CDD" id="cd07516">
    <property type="entry name" value="HAD_Pase"/>
    <property type="match status" value="1"/>
</dbReference>
<comment type="caution">
    <text evidence="1">The sequence shown here is derived from an EMBL/GenBank/DDBJ whole genome shotgun (WGS) entry which is preliminary data.</text>
</comment>
<dbReference type="InterPro" id="IPR023214">
    <property type="entry name" value="HAD_sf"/>
</dbReference>
<proteinExistence type="predicted"/>
<dbReference type="EMBL" id="QWVT01000040">
    <property type="protein sequence ID" value="RID82258.1"/>
    <property type="molecule type" value="Genomic_DNA"/>
</dbReference>
<dbReference type="PANTHER" id="PTHR10000">
    <property type="entry name" value="PHOSPHOSERINE PHOSPHATASE"/>
    <property type="match status" value="1"/>
</dbReference>
<dbReference type="GO" id="GO:0000287">
    <property type="term" value="F:magnesium ion binding"/>
    <property type="evidence" value="ECO:0007669"/>
    <property type="project" value="TreeGrafter"/>
</dbReference>
<dbReference type="PANTHER" id="PTHR10000:SF55">
    <property type="entry name" value="5-AMINO-6-(5-PHOSPHO-D-RIBITYLAMINO)URACIL PHOSPHATASE YCSE"/>
    <property type="match status" value="1"/>
</dbReference>
<dbReference type="SFLD" id="SFLDG01140">
    <property type="entry name" value="C2.B:_Phosphomannomutase_and_P"/>
    <property type="match status" value="1"/>
</dbReference>
<dbReference type="AlphaFoldDB" id="A0A398B022"/>
<dbReference type="SFLD" id="SFLDS00003">
    <property type="entry name" value="Haloacid_Dehalogenase"/>
    <property type="match status" value="1"/>
</dbReference>
<keyword evidence="2" id="KW-1185">Reference proteome</keyword>
<dbReference type="GO" id="GO:0005829">
    <property type="term" value="C:cytosol"/>
    <property type="evidence" value="ECO:0007669"/>
    <property type="project" value="TreeGrafter"/>
</dbReference>
<dbReference type="Gene3D" id="3.40.50.1000">
    <property type="entry name" value="HAD superfamily/HAD-like"/>
    <property type="match status" value="1"/>
</dbReference>
<dbReference type="InterPro" id="IPR006379">
    <property type="entry name" value="HAD-SF_hydro_IIB"/>
</dbReference>
<dbReference type="InterPro" id="IPR036412">
    <property type="entry name" value="HAD-like_sf"/>
</dbReference>
<dbReference type="Gene3D" id="3.30.1240.10">
    <property type="match status" value="1"/>
</dbReference>
<dbReference type="SUPFAM" id="SSF56784">
    <property type="entry name" value="HAD-like"/>
    <property type="match status" value="1"/>
</dbReference>
<protein>
    <submittedName>
        <fullName evidence="1">HAD family phosphatase</fullName>
    </submittedName>
</protein>
<gene>
    <name evidence="1" type="ORF">D1970_19705</name>
</gene>
<name>A0A398B022_9BACI</name>
<evidence type="ECO:0000313" key="2">
    <source>
        <dbReference type="Proteomes" id="UP000265816"/>
    </source>
</evidence>
<organism evidence="1 2">
    <name type="scientific">Mesobacillus zeae</name>
    <dbReference type="NCBI Taxonomy" id="1917180"/>
    <lineage>
        <taxon>Bacteria</taxon>
        <taxon>Bacillati</taxon>
        <taxon>Bacillota</taxon>
        <taxon>Bacilli</taxon>
        <taxon>Bacillales</taxon>
        <taxon>Bacillaceae</taxon>
        <taxon>Mesobacillus</taxon>
    </lineage>
</organism>
<dbReference type="Pfam" id="PF08282">
    <property type="entry name" value="Hydrolase_3"/>
    <property type="match status" value="2"/>
</dbReference>
<evidence type="ECO:0000313" key="1">
    <source>
        <dbReference type="EMBL" id="RID82258.1"/>
    </source>
</evidence>
<reference evidence="1 2" key="1">
    <citation type="submission" date="2018-08" db="EMBL/GenBank/DDBJ databases">
        <title>Bacillus jemisoniae sp. nov., Bacillus chryseoplanitiae sp. nov., Bacillus resnikiae sp. nov., and Bacillus frankliniae sp. nov., isolated from Viking spacecraft and associated surfaces.</title>
        <authorList>
            <person name="Seuylemezian A."/>
            <person name="Vaishampayan P."/>
        </authorList>
    </citation>
    <scope>NUCLEOTIDE SEQUENCE [LARGE SCALE GENOMIC DNA]</scope>
    <source>
        <strain evidence="1 2">JJ-247</strain>
    </source>
</reference>
<dbReference type="OrthoDB" id="9781413at2"/>
<accession>A0A398B022</accession>
<dbReference type="SFLD" id="SFLDG01144">
    <property type="entry name" value="C2.B.4:_PGP_Like"/>
    <property type="match status" value="1"/>
</dbReference>
<dbReference type="NCBIfam" id="TIGR01484">
    <property type="entry name" value="HAD-SF-IIB"/>
    <property type="match status" value="1"/>
</dbReference>
<dbReference type="GO" id="GO:0016791">
    <property type="term" value="F:phosphatase activity"/>
    <property type="evidence" value="ECO:0007669"/>
    <property type="project" value="TreeGrafter"/>
</dbReference>
<dbReference type="Proteomes" id="UP000265816">
    <property type="component" value="Unassembled WGS sequence"/>
</dbReference>